<keyword evidence="1" id="KW-0456">Lyase</keyword>
<keyword evidence="4" id="KW-1185">Reference proteome</keyword>
<evidence type="ECO:0000313" key="3">
    <source>
        <dbReference type="EMBL" id="MET3663288.1"/>
    </source>
</evidence>
<dbReference type="PANTHER" id="PTHR21240">
    <property type="entry name" value="2-AMINO-3-CARBOXYLMUCONATE-6-SEMIALDEHYDE DECARBOXYLASE"/>
    <property type="match status" value="1"/>
</dbReference>
<dbReference type="InterPro" id="IPR006680">
    <property type="entry name" value="Amidohydro-rel"/>
</dbReference>
<dbReference type="SUPFAM" id="SSF51556">
    <property type="entry name" value="Metallo-dependent hydrolases"/>
    <property type="match status" value="1"/>
</dbReference>
<organism evidence="3 4">
    <name type="scientific">Aquamicrobium ahrensii</name>
    <dbReference type="NCBI Taxonomy" id="469551"/>
    <lineage>
        <taxon>Bacteria</taxon>
        <taxon>Pseudomonadati</taxon>
        <taxon>Pseudomonadota</taxon>
        <taxon>Alphaproteobacteria</taxon>
        <taxon>Hyphomicrobiales</taxon>
        <taxon>Phyllobacteriaceae</taxon>
        <taxon>Aquamicrobium</taxon>
    </lineage>
</organism>
<dbReference type="GO" id="GO:0016787">
    <property type="term" value="F:hydrolase activity"/>
    <property type="evidence" value="ECO:0007669"/>
    <property type="project" value="UniProtKB-KW"/>
</dbReference>
<evidence type="ECO:0000313" key="4">
    <source>
        <dbReference type="Proteomes" id="UP001549143"/>
    </source>
</evidence>
<name>A0ABV2KTD1_9HYPH</name>
<protein>
    <submittedName>
        <fullName evidence="3">TIM-barrel fold metal-dependent hydrolase</fullName>
    </submittedName>
</protein>
<dbReference type="Pfam" id="PF04909">
    <property type="entry name" value="Amidohydro_2"/>
    <property type="match status" value="1"/>
</dbReference>
<dbReference type="Gene3D" id="3.20.20.140">
    <property type="entry name" value="Metal-dependent hydrolases"/>
    <property type="match status" value="1"/>
</dbReference>
<dbReference type="RefSeq" id="WP_354153089.1">
    <property type="nucleotide sequence ID" value="NZ_JBEPMN010000023.1"/>
</dbReference>
<gene>
    <name evidence="3" type="ORF">ABID44_003644</name>
</gene>
<reference evidence="3 4" key="1">
    <citation type="submission" date="2024-06" db="EMBL/GenBank/DDBJ databases">
        <title>Genomic Encyclopedia of Type Strains, Phase IV (KMG-IV): sequencing the most valuable type-strain genomes for metagenomic binning, comparative biology and taxonomic classification.</title>
        <authorList>
            <person name="Goeker M."/>
        </authorList>
    </citation>
    <scope>NUCLEOTIDE SEQUENCE [LARGE SCALE GENOMIC DNA]</scope>
    <source>
        <strain evidence="3 4">DSM 19730</strain>
    </source>
</reference>
<dbReference type="InterPro" id="IPR032465">
    <property type="entry name" value="ACMSD"/>
</dbReference>
<dbReference type="Proteomes" id="UP001549143">
    <property type="component" value="Unassembled WGS sequence"/>
</dbReference>
<sequence length="318" mass="34825">MIVEFPLTVPDLVPLNRDYISPPGEHAIYADLYGYGSDKPELFAPFAPDIRDTSLEGRVNTLPGLLRAIGEGGANAMIEMMTASGVDAAIIHSYDTLEHAIVADIQTKSKGKLVGVAGCSPKMKMDAVRNLDHAVRKLGLKAASIAPYANGMHADDRRYYPIYSKCCELDIPVIVHTSTNLLAGVRNDCGHPSFLDQVATDFPELTIIAHHAGWPWVLDMVSIALRHPNMYISPAGMRPRHFNKPGGGWQPLIQFGDTVLRDRVMWGSNWPMLPIRRSHDELRALPLRPESLDAWLGGNAARVFKLNDVSTAKSAVSG</sequence>
<accession>A0ABV2KTD1</accession>
<proteinExistence type="predicted"/>
<feature type="domain" description="Amidohydrolase-related" evidence="2">
    <location>
        <begin position="93"/>
        <end position="306"/>
    </location>
</feature>
<evidence type="ECO:0000256" key="1">
    <source>
        <dbReference type="ARBA" id="ARBA00023239"/>
    </source>
</evidence>
<evidence type="ECO:0000259" key="2">
    <source>
        <dbReference type="Pfam" id="PF04909"/>
    </source>
</evidence>
<dbReference type="InterPro" id="IPR032466">
    <property type="entry name" value="Metal_Hydrolase"/>
</dbReference>
<dbReference type="EMBL" id="JBEPMN010000023">
    <property type="protein sequence ID" value="MET3663288.1"/>
    <property type="molecule type" value="Genomic_DNA"/>
</dbReference>
<dbReference type="PANTHER" id="PTHR21240:SF19">
    <property type="entry name" value="CATALYTIC_ HYDROLASE"/>
    <property type="match status" value="1"/>
</dbReference>
<comment type="caution">
    <text evidence="3">The sequence shown here is derived from an EMBL/GenBank/DDBJ whole genome shotgun (WGS) entry which is preliminary data.</text>
</comment>
<keyword evidence="3" id="KW-0378">Hydrolase</keyword>